<gene>
    <name evidence="7" type="ORF">DBY38_04045</name>
    <name evidence="8" type="ORF">SAMN04487885_103192</name>
</gene>
<evidence type="ECO:0000256" key="3">
    <source>
        <dbReference type="ARBA" id="ARBA00022989"/>
    </source>
</evidence>
<dbReference type="EMBL" id="QAMZ01000019">
    <property type="protein sequence ID" value="PWL54679.1"/>
    <property type="molecule type" value="Genomic_DNA"/>
</dbReference>
<evidence type="ECO:0000259" key="6">
    <source>
        <dbReference type="Pfam" id="PF06271"/>
    </source>
</evidence>
<evidence type="ECO:0000256" key="2">
    <source>
        <dbReference type="ARBA" id="ARBA00022692"/>
    </source>
</evidence>
<evidence type="ECO:0000313" key="7">
    <source>
        <dbReference type="EMBL" id="PWL54679.1"/>
    </source>
</evidence>
<feature type="transmembrane region" description="Helical" evidence="5">
    <location>
        <begin position="59"/>
        <end position="79"/>
    </location>
</feature>
<keyword evidence="2 5" id="KW-0812">Transmembrane</keyword>
<dbReference type="AlphaFoldDB" id="A0A1I2JWR0"/>
<protein>
    <submittedName>
        <fullName evidence="8">RDD family protein</fullName>
    </submittedName>
</protein>
<evidence type="ECO:0000256" key="5">
    <source>
        <dbReference type="SAM" id="Phobius"/>
    </source>
</evidence>
<dbReference type="STRING" id="1529.SAMN04487885_103192"/>
<dbReference type="Pfam" id="PF06271">
    <property type="entry name" value="RDD"/>
    <property type="match status" value="1"/>
</dbReference>
<accession>A0A1I2JWR0</accession>
<keyword evidence="3 5" id="KW-1133">Transmembrane helix</keyword>
<comment type="subcellular location">
    <subcellularLocation>
        <location evidence="1">Membrane</location>
        <topology evidence="1">Multi-pass membrane protein</topology>
    </subcellularLocation>
</comment>
<dbReference type="eggNOG" id="ENOG503277U">
    <property type="taxonomic scope" value="Bacteria"/>
</dbReference>
<dbReference type="Proteomes" id="UP000182135">
    <property type="component" value="Unassembled WGS sequence"/>
</dbReference>
<dbReference type="OrthoDB" id="9994173at2"/>
<evidence type="ECO:0000256" key="1">
    <source>
        <dbReference type="ARBA" id="ARBA00004141"/>
    </source>
</evidence>
<feature type="transmembrane region" description="Helical" evidence="5">
    <location>
        <begin position="21"/>
        <end position="39"/>
    </location>
</feature>
<evidence type="ECO:0000313" key="9">
    <source>
        <dbReference type="Proteomes" id="UP000182135"/>
    </source>
</evidence>
<keyword evidence="4 5" id="KW-0472">Membrane</keyword>
<dbReference type="InterPro" id="IPR010432">
    <property type="entry name" value="RDD"/>
</dbReference>
<dbReference type="GO" id="GO:0016020">
    <property type="term" value="C:membrane"/>
    <property type="evidence" value="ECO:0007669"/>
    <property type="project" value="UniProtKB-SubCell"/>
</dbReference>
<name>A0A1I2JWR0_9CLOT</name>
<dbReference type="EMBL" id="FOOE01000003">
    <property type="protein sequence ID" value="SFF58974.1"/>
    <property type="molecule type" value="Genomic_DNA"/>
</dbReference>
<dbReference type="GeneID" id="90545131"/>
<sequence length="180" mass="21068">MKEKVRNENKKEKLTRLGAYISDYLIILMVTSVIAYYSINIKLKINYIVLDKLPFEYRVLYDEIAIIIAFIFLIIIPLFNQGKTLGKTIFKLKVYEKYGNIISKKTLLMRQGLIIFLLGGILNPNYIYLVDILMLKLGNNFSYLQIIANAFSIFCICSFFFTKRKQTIYDKFLNVKVNLV</sequence>
<feature type="domain" description="RDD" evidence="6">
    <location>
        <begin position="15"/>
        <end position="173"/>
    </location>
</feature>
<feature type="transmembrane region" description="Helical" evidence="5">
    <location>
        <begin position="141"/>
        <end position="161"/>
    </location>
</feature>
<proteinExistence type="predicted"/>
<reference evidence="7 10" key="2">
    <citation type="submission" date="2018-03" db="EMBL/GenBank/DDBJ databases">
        <title>The uncultured portion of the human microbiome is neutrally assembled.</title>
        <authorList>
            <person name="Jeraldo P."/>
            <person name="Boardman L."/>
            <person name="White B.A."/>
            <person name="Nelson H."/>
            <person name="Goldenfeld N."/>
            <person name="Chia N."/>
        </authorList>
    </citation>
    <scope>NUCLEOTIDE SEQUENCE [LARGE SCALE GENOMIC DNA]</scope>
    <source>
        <strain evidence="7">CIM:MAG 903</strain>
    </source>
</reference>
<evidence type="ECO:0000313" key="10">
    <source>
        <dbReference type="Proteomes" id="UP000246114"/>
    </source>
</evidence>
<evidence type="ECO:0000313" key="8">
    <source>
        <dbReference type="EMBL" id="SFF58974.1"/>
    </source>
</evidence>
<reference evidence="8 9" key="1">
    <citation type="submission" date="2016-10" db="EMBL/GenBank/DDBJ databases">
        <authorList>
            <person name="de Groot N.N."/>
        </authorList>
    </citation>
    <scope>NUCLEOTIDE SEQUENCE [LARGE SCALE GENOMIC DNA]</scope>
    <source>
        <strain evidence="8 9">NLAE-zl-G419</strain>
    </source>
</reference>
<keyword evidence="9" id="KW-1185">Reference proteome</keyword>
<dbReference type="Proteomes" id="UP000246114">
    <property type="component" value="Unassembled WGS sequence"/>
</dbReference>
<evidence type="ECO:0000256" key="4">
    <source>
        <dbReference type="ARBA" id="ARBA00023136"/>
    </source>
</evidence>
<dbReference type="RefSeq" id="WP_027640039.1">
    <property type="nucleotide sequence ID" value="NZ_BAAACD010000011.1"/>
</dbReference>
<feature type="transmembrane region" description="Helical" evidence="5">
    <location>
        <begin position="113"/>
        <end position="135"/>
    </location>
</feature>
<organism evidence="8 9">
    <name type="scientific">Clostridium cadaveris</name>
    <dbReference type="NCBI Taxonomy" id="1529"/>
    <lineage>
        <taxon>Bacteria</taxon>
        <taxon>Bacillati</taxon>
        <taxon>Bacillota</taxon>
        <taxon>Clostridia</taxon>
        <taxon>Eubacteriales</taxon>
        <taxon>Clostridiaceae</taxon>
        <taxon>Clostridium</taxon>
    </lineage>
</organism>